<protein>
    <submittedName>
        <fullName evidence="1">Uncharacterized protein</fullName>
    </submittedName>
</protein>
<comment type="caution">
    <text evidence="1">The sequence shown here is derived from an EMBL/GenBank/DDBJ whole genome shotgun (WGS) entry which is preliminary data.</text>
</comment>
<keyword evidence="2" id="KW-1185">Reference proteome</keyword>
<reference evidence="1 2" key="1">
    <citation type="journal article" date="2019" name="Nat. Ecol. Evol.">
        <title>Megaphylogeny resolves global patterns of mushroom evolution.</title>
        <authorList>
            <person name="Varga T."/>
            <person name="Krizsan K."/>
            <person name="Foldi C."/>
            <person name="Dima B."/>
            <person name="Sanchez-Garcia M."/>
            <person name="Sanchez-Ramirez S."/>
            <person name="Szollosi G.J."/>
            <person name="Szarkandi J.G."/>
            <person name="Papp V."/>
            <person name="Albert L."/>
            <person name="Andreopoulos W."/>
            <person name="Angelini C."/>
            <person name="Antonin V."/>
            <person name="Barry K.W."/>
            <person name="Bougher N.L."/>
            <person name="Buchanan P."/>
            <person name="Buyck B."/>
            <person name="Bense V."/>
            <person name="Catcheside P."/>
            <person name="Chovatia M."/>
            <person name="Cooper J."/>
            <person name="Damon W."/>
            <person name="Desjardin D."/>
            <person name="Finy P."/>
            <person name="Geml J."/>
            <person name="Haridas S."/>
            <person name="Hughes K."/>
            <person name="Justo A."/>
            <person name="Karasinski D."/>
            <person name="Kautmanova I."/>
            <person name="Kiss B."/>
            <person name="Kocsube S."/>
            <person name="Kotiranta H."/>
            <person name="LaButti K.M."/>
            <person name="Lechner B.E."/>
            <person name="Liimatainen K."/>
            <person name="Lipzen A."/>
            <person name="Lukacs Z."/>
            <person name="Mihaltcheva S."/>
            <person name="Morgado L.N."/>
            <person name="Niskanen T."/>
            <person name="Noordeloos M.E."/>
            <person name="Ohm R.A."/>
            <person name="Ortiz-Santana B."/>
            <person name="Ovrebo C."/>
            <person name="Racz N."/>
            <person name="Riley R."/>
            <person name="Savchenko A."/>
            <person name="Shiryaev A."/>
            <person name="Soop K."/>
            <person name="Spirin V."/>
            <person name="Szebenyi C."/>
            <person name="Tomsovsky M."/>
            <person name="Tulloss R.E."/>
            <person name="Uehling J."/>
            <person name="Grigoriev I.V."/>
            <person name="Vagvolgyi C."/>
            <person name="Papp T."/>
            <person name="Martin F.M."/>
            <person name="Miettinen O."/>
            <person name="Hibbett D.S."/>
            <person name="Nagy L.G."/>
        </authorList>
    </citation>
    <scope>NUCLEOTIDE SEQUENCE [LARGE SCALE GENOMIC DNA]</scope>
    <source>
        <strain evidence="1 2">FP101781</strain>
    </source>
</reference>
<organism evidence="1 2">
    <name type="scientific">Coprinellus micaceus</name>
    <name type="common">Glistening ink-cap mushroom</name>
    <name type="synonym">Coprinus micaceus</name>
    <dbReference type="NCBI Taxonomy" id="71717"/>
    <lineage>
        <taxon>Eukaryota</taxon>
        <taxon>Fungi</taxon>
        <taxon>Dikarya</taxon>
        <taxon>Basidiomycota</taxon>
        <taxon>Agaricomycotina</taxon>
        <taxon>Agaricomycetes</taxon>
        <taxon>Agaricomycetidae</taxon>
        <taxon>Agaricales</taxon>
        <taxon>Agaricineae</taxon>
        <taxon>Psathyrellaceae</taxon>
        <taxon>Coprinellus</taxon>
    </lineage>
</organism>
<dbReference type="EMBL" id="QPFP01000297">
    <property type="protein sequence ID" value="TEB17670.1"/>
    <property type="molecule type" value="Genomic_DNA"/>
</dbReference>
<evidence type="ECO:0000313" key="2">
    <source>
        <dbReference type="Proteomes" id="UP000298030"/>
    </source>
</evidence>
<dbReference type="Proteomes" id="UP000298030">
    <property type="component" value="Unassembled WGS sequence"/>
</dbReference>
<sequence length="95" mass="11561">MTFAHVHLEHTVLTFAPNRHYWVRCRISHLWRRLSIRKPRTNRSPSLGREGFCWTTQRHHARQRRRWYTWCSTLQFYSNVALLEHTKPPSLIPSP</sequence>
<gene>
    <name evidence="1" type="ORF">FA13DRAFT_1746639</name>
</gene>
<evidence type="ECO:0000313" key="1">
    <source>
        <dbReference type="EMBL" id="TEB17670.1"/>
    </source>
</evidence>
<proteinExistence type="predicted"/>
<name>A0A4Y7S8H5_COPMI</name>
<dbReference type="AlphaFoldDB" id="A0A4Y7S8H5"/>
<accession>A0A4Y7S8H5</accession>